<reference evidence="2 3" key="1">
    <citation type="submission" date="2020-08" db="EMBL/GenBank/DDBJ databases">
        <title>Genomic Encyclopedia of Type Strains, Phase IV (KMG-IV): sequencing the most valuable type-strain genomes for metagenomic binning, comparative biology and taxonomic classification.</title>
        <authorList>
            <person name="Goeker M."/>
        </authorList>
    </citation>
    <scope>NUCLEOTIDE SEQUENCE [LARGE SCALE GENOMIC DNA]</scope>
    <source>
        <strain evidence="2 3">DSM 103570</strain>
    </source>
</reference>
<sequence>MTEGPLELVWSPDSGLLQLRHSYDADEMYGENYGYRSGLNQSMVDHLTHKVKYLERLAGPVSGDVIVDIGSNDATTLKAYSEPGLRRIGIDPTGRKFASYYPEEITLVPEFFSADAFRSVSDKSAKIVTSIAMFYDLDDPIAFARQVAEILAPDGIWHFEQSYMPAMLRTNSYDTICHEHLEYYSLSVVEKIVEAAGLRIVDVVMNNINGGSFAVTATHAGRSLVQSNRTVVDWLLAQEDRMGLGTPRPFREFEERVFRHRDDLTRLIKTLVADGKKIIGYGASTKGNVTLQFCNLTAAEIPAIAEVNADKFGCVTPGTHIPIISEAEARAMNPDYFLVLPWHFKEGILRREGEFRSAGGKFLFPFPEIEIV</sequence>
<evidence type="ECO:0000313" key="2">
    <source>
        <dbReference type="EMBL" id="MBB4003067.1"/>
    </source>
</evidence>
<dbReference type="InterPro" id="IPR013691">
    <property type="entry name" value="MeTrfase_14"/>
</dbReference>
<proteinExistence type="predicted"/>
<dbReference type="Pfam" id="PF08484">
    <property type="entry name" value="Methyltransf_14"/>
    <property type="match status" value="1"/>
</dbReference>
<protein>
    <recommendedName>
        <fullName evidence="1">C-methyltransferase domain-containing protein</fullName>
    </recommendedName>
</protein>
<feature type="domain" description="C-methyltransferase" evidence="1">
    <location>
        <begin position="208"/>
        <end position="367"/>
    </location>
</feature>
<evidence type="ECO:0000313" key="3">
    <source>
        <dbReference type="Proteomes" id="UP000588647"/>
    </source>
</evidence>
<dbReference type="EMBL" id="JACIEM010000002">
    <property type="protein sequence ID" value="MBB4003067.1"/>
    <property type="molecule type" value="Genomic_DNA"/>
</dbReference>
<comment type="caution">
    <text evidence="2">The sequence shown here is derived from an EMBL/GenBank/DDBJ whole genome shotgun (WGS) entry which is preliminary data.</text>
</comment>
<dbReference type="SUPFAM" id="SSF53335">
    <property type="entry name" value="S-adenosyl-L-methionine-dependent methyltransferases"/>
    <property type="match status" value="1"/>
</dbReference>
<accession>A0A7W6HDH9</accession>
<dbReference type="Gene3D" id="6.10.250.3100">
    <property type="match status" value="1"/>
</dbReference>
<organism evidence="2 3">
    <name type="scientific">Aurantimonas endophytica</name>
    <dbReference type="NCBI Taxonomy" id="1522175"/>
    <lineage>
        <taxon>Bacteria</taxon>
        <taxon>Pseudomonadati</taxon>
        <taxon>Pseudomonadota</taxon>
        <taxon>Alphaproteobacteria</taxon>
        <taxon>Hyphomicrobiales</taxon>
        <taxon>Aurantimonadaceae</taxon>
        <taxon>Aurantimonas</taxon>
    </lineage>
</organism>
<dbReference type="AlphaFoldDB" id="A0A7W6HDH9"/>
<gene>
    <name evidence="2" type="ORF">GGR03_002142</name>
</gene>
<keyword evidence="3" id="KW-1185">Reference proteome</keyword>
<dbReference type="Gene3D" id="3.40.50.150">
    <property type="entry name" value="Vaccinia Virus protein VP39"/>
    <property type="match status" value="1"/>
</dbReference>
<dbReference type="Proteomes" id="UP000588647">
    <property type="component" value="Unassembled WGS sequence"/>
</dbReference>
<dbReference type="Pfam" id="PF13489">
    <property type="entry name" value="Methyltransf_23"/>
    <property type="match status" value="1"/>
</dbReference>
<name>A0A7W6HDH9_9HYPH</name>
<evidence type="ECO:0000259" key="1">
    <source>
        <dbReference type="Pfam" id="PF08484"/>
    </source>
</evidence>
<dbReference type="InterPro" id="IPR029063">
    <property type="entry name" value="SAM-dependent_MTases_sf"/>
</dbReference>
<dbReference type="Gene3D" id="3.40.50.720">
    <property type="entry name" value="NAD(P)-binding Rossmann-like Domain"/>
    <property type="match status" value="1"/>
</dbReference>